<evidence type="ECO:0000256" key="1">
    <source>
        <dbReference type="SAM" id="SignalP"/>
    </source>
</evidence>
<accession>A0ABV2AWM5</accession>
<dbReference type="Proteomes" id="UP001460888">
    <property type="component" value="Unassembled WGS sequence"/>
</dbReference>
<dbReference type="RefSeq" id="WP_353108895.1">
    <property type="nucleotide sequence ID" value="NZ_APND01000001.1"/>
</dbReference>
<proteinExistence type="predicted"/>
<protein>
    <recommendedName>
        <fullName evidence="4">Lipoprotein</fullName>
    </recommendedName>
</protein>
<feature type="signal peptide" evidence="1">
    <location>
        <begin position="1"/>
        <end position="26"/>
    </location>
</feature>
<evidence type="ECO:0000313" key="3">
    <source>
        <dbReference type="Proteomes" id="UP001460888"/>
    </source>
</evidence>
<dbReference type="PIRSF" id="PIRSF020555">
    <property type="entry name" value="UCP020555"/>
    <property type="match status" value="1"/>
</dbReference>
<keyword evidence="1" id="KW-0732">Signal</keyword>
<evidence type="ECO:0000313" key="2">
    <source>
        <dbReference type="EMBL" id="MES1928056.1"/>
    </source>
</evidence>
<comment type="caution">
    <text evidence="2">The sequence shown here is derived from an EMBL/GenBank/DDBJ whole genome shotgun (WGS) entry which is preliminary data.</text>
</comment>
<evidence type="ECO:0008006" key="4">
    <source>
        <dbReference type="Google" id="ProtNLM"/>
    </source>
</evidence>
<dbReference type="InterPro" id="IPR014508">
    <property type="entry name" value="UCP020555_TPR-like"/>
</dbReference>
<sequence length="126" mass="13953">MRVAIQPTRSACIAALLILALLSGCAAQQTQPLYRWGEYESLVYKMYKKPGEAEPGLQVQKLSADIERTIAEGKRVPPGVHAQLGYMQFLQGNDGAAAEEFATERRLYPESVTFMNTFIERLEAGS</sequence>
<keyword evidence="3" id="KW-1185">Reference proteome</keyword>
<organism evidence="2 3">
    <name type="scientific">Salinisphaera dokdonensis CL-ES53</name>
    <dbReference type="NCBI Taxonomy" id="1304272"/>
    <lineage>
        <taxon>Bacteria</taxon>
        <taxon>Pseudomonadati</taxon>
        <taxon>Pseudomonadota</taxon>
        <taxon>Gammaproteobacteria</taxon>
        <taxon>Salinisphaerales</taxon>
        <taxon>Salinisphaeraceae</taxon>
        <taxon>Salinisphaera</taxon>
    </lineage>
</organism>
<reference evidence="2 3" key="1">
    <citation type="submission" date="2013-03" db="EMBL/GenBank/DDBJ databases">
        <title>Salinisphaera dokdonensis CL-ES53 Genome Sequencing.</title>
        <authorList>
            <person name="Li C."/>
            <person name="Lai Q."/>
            <person name="Shao Z."/>
        </authorList>
    </citation>
    <scope>NUCLEOTIDE SEQUENCE [LARGE SCALE GENOMIC DNA]</scope>
    <source>
        <strain evidence="2 3">CL-ES53</strain>
    </source>
</reference>
<dbReference type="EMBL" id="APND01000001">
    <property type="protein sequence ID" value="MES1928056.1"/>
    <property type="molecule type" value="Genomic_DNA"/>
</dbReference>
<dbReference type="PROSITE" id="PS51257">
    <property type="entry name" value="PROKAR_LIPOPROTEIN"/>
    <property type="match status" value="1"/>
</dbReference>
<name>A0ABV2AWM5_9GAMM</name>
<feature type="chain" id="PRO_5046357139" description="Lipoprotein" evidence="1">
    <location>
        <begin position="27"/>
        <end position="126"/>
    </location>
</feature>
<dbReference type="Pfam" id="PF16068">
    <property type="entry name" value="DUF4810"/>
    <property type="match status" value="1"/>
</dbReference>
<gene>
    <name evidence="2" type="ORF">SADO_02335</name>
</gene>